<dbReference type="OrthoDB" id="9814204at2"/>
<sequence>MRLVRRIVKGFFLLLATAVAAAVVWLAVAPPALLRVGTGYAAKIVCSNVFVAGRDPDEVLRVDVQAPGHPLLKLVGLDTDREKKRVTARLLGFIAPSSAVYREGLGCASAPDGGGAMAGPIPAPSPGQFAAAPTDVPWPDGEAATPIDPKLGAVLGDATLAGPGMRAVVVIKNGRLVGEAYGNGFSPTTPLLGWSMTKTVNAAIIGRLMSEGRIALDDRALLPEWKGDDRSAIRVRDLFAMESGLAFNEEYGDVTDVTRMLYLEPDMAAFAATRPLAAEPGTVFSYSSGGSVLLSKIWMDRIGDREAALGYPRKALFQPLGMASAVLEADEAGTLVGSSYMYATGRDWARFGQFLLQDGVWKDERLLPEGFVAAMQRPTRASSGTYTEIQAWAVGPGDEPDSRFGLPDDTFWVAGHDGQTITIVPSKKLVVVRLGLTPSKLGYRPQLLVKAIADTLD</sequence>
<dbReference type="Pfam" id="PF00144">
    <property type="entry name" value="Beta-lactamase"/>
    <property type="match status" value="1"/>
</dbReference>
<dbReference type="RefSeq" id="WP_129332500.1">
    <property type="nucleotide sequence ID" value="NZ_SDVB01000238.1"/>
</dbReference>
<name>A0A4Q2T276_9HYPH</name>
<keyword evidence="2" id="KW-0378">Hydrolase</keyword>
<dbReference type="EMBL" id="SDVB01000238">
    <property type="protein sequence ID" value="RYC12071.1"/>
    <property type="molecule type" value="Genomic_DNA"/>
</dbReference>
<dbReference type="GO" id="GO:0016787">
    <property type="term" value="F:hydrolase activity"/>
    <property type="evidence" value="ECO:0007669"/>
    <property type="project" value="UniProtKB-KW"/>
</dbReference>
<dbReference type="Proteomes" id="UP000291088">
    <property type="component" value="Unassembled WGS sequence"/>
</dbReference>
<dbReference type="SUPFAM" id="SSF56601">
    <property type="entry name" value="beta-lactamase/transpeptidase-like"/>
    <property type="match status" value="1"/>
</dbReference>
<feature type="domain" description="Beta-lactamase-related" evidence="1">
    <location>
        <begin position="167"/>
        <end position="434"/>
    </location>
</feature>
<dbReference type="InterPro" id="IPR001466">
    <property type="entry name" value="Beta-lactam-related"/>
</dbReference>
<dbReference type="AlphaFoldDB" id="A0A4Q2T276"/>
<accession>A0A4Q2T276</accession>
<organism evidence="2 3">
    <name type="scientific">Ciceribacter ferrooxidans</name>
    <dbReference type="NCBI Taxonomy" id="2509717"/>
    <lineage>
        <taxon>Bacteria</taxon>
        <taxon>Pseudomonadati</taxon>
        <taxon>Pseudomonadota</taxon>
        <taxon>Alphaproteobacteria</taxon>
        <taxon>Hyphomicrobiales</taxon>
        <taxon>Rhizobiaceae</taxon>
        <taxon>Ciceribacter</taxon>
    </lineage>
</organism>
<dbReference type="Gene3D" id="3.40.710.10">
    <property type="entry name" value="DD-peptidase/beta-lactamase superfamily"/>
    <property type="match status" value="1"/>
</dbReference>
<gene>
    <name evidence="2" type="ORF">EUU22_13500</name>
</gene>
<protein>
    <submittedName>
        <fullName evidence="2">Class C beta-lactamase-related serine hydrolase</fullName>
    </submittedName>
</protein>
<evidence type="ECO:0000313" key="2">
    <source>
        <dbReference type="EMBL" id="RYC12071.1"/>
    </source>
</evidence>
<keyword evidence="3" id="KW-1185">Reference proteome</keyword>
<dbReference type="PANTHER" id="PTHR43283:SF7">
    <property type="entry name" value="BETA-LACTAMASE-RELATED DOMAIN-CONTAINING PROTEIN"/>
    <property type="match status" value="1"/>
</dbReference>
<evidence type="ECO:0000313" key="3">
    <source>
        <dbReference type="Proteomes" id="UP000291088"/>
    </source>
</evidence>
<reference evidence="2 3" key="1">
    <citation type="submission" date="2019-01" db="EMBL/GenBank/DDBJ databases">
        <authorList>
            <person name="Deng T."/>
        </authorList>
    </citation>
    <scope>NUCLEOTIDE SEQUENCE [LARGE SCALE GENOMIC DNA]</scope>
    <source>
        <strain evidence="2 3">F8825</strain>
    </source>
</reference>
<evidence type="ECO:0000259" key="1">
    <source>
        <dbReference type="Pfam" id="PF00144"/>
    </source>
</evidence>
<comment type="caution">
    <text evidence="2">The sequence shown here is derived from an EMBL/GenBank/DDBJ whole genome shotgun (WGS) entry which is preliminary data.</text>
</comment>
<dbReference type="PANTHER" id="PTHR43283">
    <property type="entry name" value="BETA-LACTAMASE-RELATED"/>
    <property type="match status" value="1"/>
</dbReference>
<proteinExistence type="predicted"/>
<dbReference type="InterPro" id="IPR012338">
    <property type="entry name" value="Beta-lactam/transpept-like"/>
</dbReference>
<dbReference type="InterPro" id="IPR050789">
    <property type="entry name" value="Diverse_Enzym_Activities"/>
</dbReference>